<dbReference type="GO" id="GO:0005829">
    <property type="term" value="C:cytosol"/>
    <property type="evidence" value="ECO:0007669"/>
    <property type="project" value="GOC"/>
</dbReference>
<organism evidence="4 5">
    <name type="scientific">Gossypium barbadense</name>
    <name type="common">Sea Island cotton</name>
    <name type="synonym">Hibiscus barbadensis</name>
    <dbReference type="NCBI Taxonomy" id="3634"/>
    <lineage>
        <taxon>Eukaryota</taxon>
        <taxon>Viridiplantae</taxon>
        <taxon>Streptophyta</taxon>
        <taxon>Embryophyta</taxon>
        <taxon>Tracheophyta</taxon>
        <taxon>Spermatophyta</taxon>
        <taxon>Magnoliopsida</taxon>
        <taxon>eudicotyledons</taxon>
        <taxon>Gunneridae</taxon>
        <taxon>Pentapetalae</taxon>
        <taxon>rosids</taxon>
        <taxon>malvids</taxon>
        <taxon>Malvales</taxon>
        <taxon>Malvaceae</taxon>
        <taxon>Malvoideae</taxon>
        <taxon>Gossypium</taxon>
    </lineage>
</organism>
<dbReference type="GO" id="GO:0042147">
    <property type="term" value="P:retrograde transport, endosome to Golgi"/>
    <property type="evidence" value="ECO:0007669"/>
    <property type="project" value="TreeGrafter"/>
</dbReference>
<accession>A0A2P5XPF7</accession>
<gene>
    <name evidence="4" type="ORF">GOBAR_AA15431</name>
</gene>
<dbReference type="SMART" id="SM00233">
    <property type="entry name" value="PH"/>
    <property type="match status" value="1"/>
</dbReference>
<dbReference type="PANTHER" id="PTHR22902:SF49">
    <property type="entry name" value="OS03G0666200 PROTEIN"/>
    <property type="match status" value="1"/>
</dbReference>
<sequence length="541" mass="59802">MASNGASTEQGVRDATENSLEKIKRQLASGSGRNLLQGPLLKRSETLRKWNERWVILDPTTGKMEYKTRRNEPTVKGIMTFNENSTIAISPVNFHGLPKYEGCCFYIGTPQKNDYFLCAETPGAARAWVSTLHATQLVLKAHKEAVNSLSGNGSAKLGTVATVVAAANSTARECSKEIEAAMQISLRNALGLVTNVPTDGPMDDLTIMKCIGKIDGIYLGPTIAKETLRVKDEELQNLARDLRARDSTIREIADKLSETAEAAESAASAAHIMDEQRRIACAEIERLTKDSENQKEAFMLKLRESEEKLGSLSKERDQLIRQRDTAMQEAHMWRTELAKARESAVILEAAVVRAEEKVRVTEMDAEARIKDAAQKEAAAVKEKQELLAYVNVLQAHLQRTETRNIHMLVRLQELILSSLLIHRQQSDTKQIFEEKTESSNTSNSPPDTKNVDLSENVDKACLSVSRAVPVPGESVVRMAVDQVNIQPVGEGEWSDIQATEARIADVREIAPETEGSSHDISVDNQAIDKHHEQGASSFRQP</sequence>
<dbReference type="EMBL" id="KZ664493">
    <property type="protein sequence ID" value="PPS05228.1"/>
    <property type="molecule type" value="Genomic_DNA"/>
</dbReference>
<dbReference type="FunFam" id="2.30.29.30:FF:000234">
    <property type="entry name" value="Pleckstrin homology (PH) domain-containing protein"/>
    <property type="match status" value="1"/>
</dbReference>
<dbReference type="GO" id="GO:0005802">
    <property type="term" value="C:trans-Golgi network"/>
    <property type="evidence" value="ECO:0007669"/>
    <property type="project" value="TreeGrafter"/>
</dbReference>
<dbReference type="InterPro" id="IPR001849">
    <property type="entry name" value="PH_domain"/>
</dbReference>
<dbReference type="SUPFAM" id="SSF50729">
    <property type="entry name" value="PH domain-like"/>
    <property type="match status" value="1"/>
</dbReference>
<dbReference type="GO" id="GO:0007032">
    <property type="term" value="P:endosome organization"/>
    <property type="evidence" value="ECO:0007669"/>
    <property type="project" value="TreeGrafter"/>
</dbReference>
<evidence type="ECO:0000313" key="5">
    <source>
        <dbReference type="Proteomes" id="UP000239757"/>
    </source>
</evidence>
<feature type="compositionally biased region" description="Low complexity" evidence="2">
    <location>
        <begin position="438"/>
        <end position="448"/>
    </location>
</feature>
<dbReference type="PANTHER" id="PTHR22902">
    <property type="entry name" value="SESQUIPEDALIAN"/>
    <property type="match status" value="1"/>
</dbReference>
<feature type="compositionally biased region" description="Basic and acidic residues" evidence="2">
    <location>
        <begin position="510"/>
        <end position="533"/>
    </location>
</feature>
<feature type="region of interest" description="Disordered" evidence="2">
    <location>
        <begin position="430"/>
        <end position="452"/>
    </location>
</feature>
<dbReference type="Gene3D" id="2.30.29.30">
    <property type="entry name" value="Pleckstrin-homology domain (PH domain)/Phosphotyrosine-binding domain (PTB)"/>
    <property type="match status" value="1"/>
</dbReference>
<name>A0A2P5XPF7_GOSBA</name>
<dbReference type="OrthoDB" id="48057at2759"/>
<reference evidence="4 5" key="1">
    <citation type="submission" date="2015-01" db="EMBL/GenBank/DDBJ databases">
        <title>Genome of allotetraploid Gossypium barbadense reveals genomic plasticity and fiber elongation in cotton evolution.</title>
        <authorList>
            <person name="Chen X."/>
            <person name="Liu X."/>
            <person name="Zhao B."/>
            <person name="Zheng H."/>
            <person name="Hu Y."/>
            <person name="Lu G."/>
            <person name="Yang C."/>
            <person name="Chen J."/>
            <person name="Shan C."/>
            <person name="Zhang L."/>
            <person name="Zhou Y."/>
            <person name="Wang L."/>
            <person name="Guo W."/>
            <person name="Bai Y."/>
            <person name="Ruan J."/>
            <person name="Shangguan X."/>
            <person name="Mao Y."/>
            <person name="Jiang J."/>
            <person name="Zhu Y."/>
            <person name="Lei J."/>
            <person name="Kang H."/>
            <person name="Chen S."/>
            <person name="He X."/>
            <person name="Wang R."/>
            <person name="Wang Y."/>
            <person name="Chen J."/>
            <person name="Wang L."/>
            <person name="Yu S."/>
            <person name="Wang B."/>
            <person name="Wei J."/>
            <person name="Song S."/>
            <person name="Lu X."/>
            <person name="Gao Z."/>
            <person name="Gu W."/>
            <person name="Deng X."/>
            <person name="Ma D."/>
            <person name="Wang S."/>
            <person name="Liang W."/>
            <person name="Fang L."/>
            <person name="Cai C."/>
            <person name="Zhu X."/>
            <person name="Zhou B."/>
            <person name="Zhang Y."/>
            <person name="Chen Z."/>
            <person name="Xu S."/>
            <person name="Zhu R."/>
            <person name="Wang S."/>
            <person name="Zhang T."/>
            <person name="Zhao G."/>
        </authorList>
    </citation>
    <scope>NUCLEOTIDE SEQUENCE [LARGE SCALE GENOMIC DNA]</scope>
    <source>
        <strain evidence="5">cv. Xinhai21</strain>
        <tissue evidence="4">Leaf</tissue>
    </source>
</reference>
<dbReference type="CDD" id="cd00821">
    <property type="entry name" value="PH"/>
    <property type="match status" value="1"/>
</dbReference>
<evidence type="ECO:0000259" key="3">
    <source>
        <dbReference type="PROSITE" id="PS50003"/>
    </source>
</evidence>
<keyword evidence="1" id="KW-0175">Coiled coil</keyword>
<dbReference type="GO" id="GO:0055037">
    <property type="term" value="C:recycling endosome"/>
    <property type="evidence" value="ECO:0007669"/>
    <property type="project" value="TreeGrafter"/>
</dbReference>
<dbReference type="GO" id="GO:0001881">
    <property type="term" value="P:receptor recycling"/>
    <property type="evidence" value="ECO:0007669"/>
    <property type="project" value="TreeGrafter"/>
</dbReference>
<dbReference type="InterPro" id="IPR011993">
    <property type="entry name" value="PH-like_dom_sf"/>
</dbReference>
<dbReference type="AlphaFoldDB" id="A0A2P5XPF7"/>
<evidence type="ECO:0000256" key="1">
    <source>
        <dbReference type="SAM" id="Coils"/>
    </source>
</evidence>
<protein>
    <recommendedName>
        <fullName evidence="3">PH domain-containing protein</fullName>
    </recommendedName>
</protein>
<evidence type="ECO:0000313" key="4">
    <source>
        <dbReference type="EMBL" id="PPS05228.1"/>
    </source>
</evidence>
<dbReference type="InterPro" id="IPR045188">
    <property type="entry name" value="Boi1/Boi2-like"/>
</dbReference>
<dbReference type="Proteomes" id="UP000239757">
    <property type="component" value="Unassembled WGS sequence"/>
</dbReference>
<proteinExistence type="predicted"/>
<feature type="region of interest" description="Disordered" evidence="2">
    <location>
        <begin position="510"/>
        <end position="541"/>
    </location>
</feature>
<dbReference type="GO" id="GO:0005769">
    <property type="term" value="C:early endosome"/>
    <property type="evidence" value="ECO:0007669"/>
    <property type="project" value="TreeGrafter"/>
</dbReference>
<evidence type="ECO:0000256" key="2">
    <source>
        <dbReference type="SAM" id="MobiDB-lite"/>
    </source>
</evidence>
<dbReference type="PROSITE" id="PS50003">
    <property type="entry name" value="PH_DOMAIN"/>
    <property type="match status" value="1"/>
</dbReference>
<feature type="domain" description="PH" evidence="3">
    <location>
        <begin position="33"/>
        <end position="137"/>
    </location>
</feature>
<feature type="coiled-coil region" evidence="1">
    <location>
        <begin position="295"/>
        <end position="357"/>
    </location>
</feature>
<dbReference type="Pfam" id="PF00169">
    <property type="entry name" value="PH"/>
    <property type="match status" value="1"/>
</dbReference>